<reference evidence="2" key="1">
    <citation type="journal article" date="2022" name="Mol. Ecol. Resour.">
        <title>The genomes of chicory, endive, great burdock and yacon provide insights into Asteraceae palaeo-polyploidization history and plant inulin production.</title>
        <authorList>
            <person name="Fan W."/>
            <person name="Wang S."/>
            <person name="Wang H."/>
            <person name="Wang A."/>
            <person name="Jiang F."/>
            <person name="Liu H."/>
            <person name="Zhao H."/>
            <person name="Xu D."/>
            <person name="Zhang Y."/>
        </authorList>
    </citation>
    <scope>NUCLEOTIDE SEQUENCE [LARGE SCALE GENOMIC DNA]</scope>
    <source>
        <strain evidence="2">cv. Yunnan</strain>
    </source>
</reference>
<comment type="caution">
    <text evidence="1">The sequence shown here is derived from an EMBL/GenBank/DDBJ whole genome shotgun (WGS) entry which is preliminary data.</text>
</comment>
<name>A0ACB8ZEA9_9ASTR</name>
<dbReference type="EMBL" id="CM042043">
    <property type="protein sequence ID" value="KAI3695937.1"/>
    <property type="molecule type" value="Genomic_DNA"/>
</dbReference>
<keyword evidence="2" id="KW-1185">Reference proteome</keyword>
<sequence length="146" mass="16578">MTRLPYIARLSHSPQIPVNNELHSHITTISATMSADLQFRLQDLPVNPLSSLKLNLPQPESSEESCRTQSEQVEECVTPTSTEHRIPAILVCPPAPKKQRRASPSCKRRLHEFQFYEIVAGDEIDSFFTSSYELINKNSSKKRCLL</sequence>
<protein>
    <submittedName>
        <fullName evidence="1">Uncharacterized protein</fullName>
    </submittedName>
</protein>
<dbReference type="Proteomes" id="UP001056120">
    <property type="component" value="Linkage Group LG26"/>
</dbReference>
<gene>
    <name evidence="1" type="ORF">L1987_78943</name>
</gene>
<proteinExistence type="predicted"/>
<evidence type="ECO:0000313" key="2">
    <source>
        <dbReference type="Proteomes" id="UP001056120"/>
    </source>
</evidence>
<organism evidence="1 2">
    <name type="scientific">Smallanthus sonchifolius</name>
    <dbReference type="NCBI Taxonomy" id="185202"/>
    <lineage>
        <taxon>Eukaryota</taxon>
        <taxon>Viridiplantae</taxon>
        <taxon>Streptophyta</taxon>
        <taxon>Embryophyta</taxon>
        <taxon>Tracheophyta</taxon>
        <taxon>Spermatophyta</taxon>
        <taxon>Magnoliopsida</taxon>
        <taxon>eudicotyledons</taxon>
        <taxon>Gunneridae</taxon>
        <taxon>Pentapetalae</taxon>
        <taxon>asterids</taxon>
        <taxon>campanulids</taxon>
        <taxon>Asterales</taxon>
        <taxon>Asteraceae</taxon>
        <taxon>Asteroideae</taxon>
        <taxon>Heliantheae alliance</taxon>
        <taxon>Millerieae</taxon>
        <taxon>Smallanthus</taxon>
    </lineage>
</organism>
<evidence type="ECO:0000313" key="1">
    <source>
        <dbReference type="EMBL" id="KAI3695937.1"/>
    </source>
</evidence>
<reference evidence="1 2" key="2">
    <citation type="journal article" date="2022" name="Mol. Ecol. Resour.">
        <title>The genomes of chicory, endive, great burdock and yacon provide insights into Asteraceae paleo-polyploidization history and plant inulin production.</title>
        <authorList>
            <person name="Fan W."/>
            <person name="Wang S."/>
            <person name="Wang H."/>
            <person name="Wang A."/>
            <person name="Jiang F."/>
            <person name="Liu H."/>
            <person name="Zhao H."/>
            <person name="Xu D."/>
            <person name="Zhang Y."/>
        </authorList>
    </citation>
    <scope>NUCLEOTIDE SEQUENCE [LARGE SCALE GENOMIC DNA]</scope>
    <source>
        <strain evidence="2">cv. Yunnan</strain>
        <tissue evidence="1">Leaves</tissue>
    </source>
</reference>
<accession>A0ACB8ZEA9</accession>